<dbReference type="EMBL" id="SJFN01000055">
    <property type="protein sequence ID" value="TBW32692.1"/>
    <property type="molecule type" value="Genomic_DNA"/>
</dbReference>
<evidence type="ECO:0000313" key="3">
    <source>
        <dbReference type="Proteomes" id="UP000292781"/>
    </source>
</evidence>
<dbReference type="InterPro" id="IPR002716">
    <property type="entry name" value="PIN_dom"/>
</dbReference>
<keyword evidence="3" id="KW-1185">Reference proteome</keyword>
<dbReference type="SUPFAM" id="SSF88723">
    <property type="entry name" value="PIN domain-like"/>
    <property type="match status" value="1"/>
</dbReference>
<feature type="domain" description="PIN" evidence="1">
    <location>
        <begin position="1"/>
        <end position="132"/>
    </location>
</feature>
<proteinExistence type="predicted"/>
<accession>A0A4V6MYY3</accession>
<dbReference type="Pfam" id="PF01850">
    <property type="entry name" value="PIN"/>
    <property type="match status" value="1"/>
</dbReference>
<name>A0A4V6MYY3_9HYPH</name>
<evidence type="ECO:0000259" key="1">
    <source>
        <dbReference type="Pfam" id="PF01850"/>
    </source>
</evidence>
<dbReference type="Gene3D" id="3.40.50.1010">
    <property type="entry name" value="5'-nuclease"/>
    <property type="match status" value="1"/>
</dbReference>
<sequence length="136" mass="14396">MFIDASAIIAILLAEDGAENLVTKIEAAKKPIHYSALTVFEAVSRLVGITACAQGLACPVPAILWEQSQADVDALLETIGAREMTISGSLHRMALDAARAFELSTGESFAYACAKSYRLPILTGGEALARTDIEIV</sequence>
<dbReference type="InterPro" id="IPR029060">
    <property type="entry name" value="PIN-like_dom_sf"/>
</dbReference>
<dbReference type="OrthoDB" id="32625at2"/>
<dbReference type="AlphaFoldDB" id="A0A4V6MYY3"/>
<protein>
    <submittedName>
        <fullName evidence="2">PIN domain-containing protein</fullName>
    </submittedName>
</protein>
<dbReference type="Proteomes" id="UP000292781">
    <property type="component" value="Unassembled WGS sequence"/>
</dbReference>
<dbReference type="RefSeq" id="WP_131311737.1">
    <property type="nucleotide sequence ID" value="NZ_SJFN01000055.1"/>
</dbReference>
<organism evidence="2 3">
    <name type="scientific">Siculibacillus lacustris</name>
    <dbReference type="NCBI Taxonomy" id="1549641"/>
    <lineage>
        <taxon>Bacteria</taxon>
        <taxon>Pseudomonadati</taxon>
        <taxon>Pseudomonadota</taxon>
        <taxon>Alphaproteobacteria</taxon>
        <taxon>Hyphomicrobiales</taxon>
        <taxon>Ancalomicrobiaceae</taxon>
        <taxon>Siculibacillus</taxon>
    </lineage>
</organism>
<reference evidence="2 3" key="1">
    <citation type="submission" date="2019-02" db="EMBL/GenBank/DDBJ databases">
        <title>Siculibacillus lacustris gen. nov., sp. nov., a new rosette-forming bacterium isolated from a freshwater crater lake (Lake St. Ana, Romania).</title>
        <authorList>
            <person name="Felfoldi T."/>
            <person name="Marton Z."/>
            <person name="Szabo A."/>
            <person name="Mentes A."/>
            <person name="Boka K."/>
            <person name="Marialigeti K."/>
            <person name="Mathe I."/>
            <person name="Koncz M."/>
            <person name="Schumann P."/>
            <person name="Toth E."/>
        </authorList>
    </citation>
    <scope>NUCLEOTIDE SEQUENCE [LARGE SCALE GENOMIC DNA]</scope>
    <source>
        <strain evidence="2 3">SA-279</strain>
    </source>
</reference>
<comment type="caution">
    <text evidence="2">The sequence shown here is derived from an EMBL/GenBank/DDBJ whole genome shotgun (WGS) entry which is preliminary data.</text>
</comment>
<dbReference type="CDD" id="cd09871">
    <property type="entry name" value="PIN_MtVapC28-VapC30-like"/>
    <property type="match status" value="1"/>
</dbReference>
<gene>
    <name evidence="2" type="ORF">EYW49_21790</name>
</gene>
<evidence type="ECO:0000313" key="2">
    <source>
        <dbReference type="EMBL" id="TBW32692.1"/>
    </source>
</evidence>